<comment type="function">
    <text evidence="2">Hydrolyzes RNA 2',3'-cyclic phosphodiester to an RNA 2'-phosphomonoester.</text>
</comment>
<protein>
    <recommendedName>
        <fullName evidence="2">RNA 2',3'-cyclic phosphodiesterase</fullName>
        <shortName evidence="2">RNA 2',3'-CPDase</shortName>
        <ecNumber evidence="2">3.1.4.58</ecNumber>
    </recommendedName>
</protein>
<comment type="similarity">
    <text evidence="2">Belongs to the 2H phosphoesterase superfamily. ThpR family.</text>
</comment>
<comment type="catalytic activity">
    <reaction evidence="2">
        <text>a 3'-end 2',3'-cyclophospho-ribonucleotide-RNA + H2O = a 3'-end 2'-phospho-ribonucleotide-RNA + H(+)</text>
        <dbReference type="Rhea" id="RHEA:11828"/>
        <dbReference type="Rhea" id="RHEA-COMP:10464"/>
        <dbReference type="Rhea" id="RHEA-COMP:17353"/>
        <dbReference type="ChEBI" id="CHEBI:15377"/>
        <dbReference type="ChEBI" id="CHEBI:15378"/>
        <dbReference type="ChEBI" id="CHEBI:83064"/>
        <dbReference type="ChEBI" id="CHEBI:173113"/>
        <dbReference type="EC" id="3.1.4.58"/>
    </reaction>
</comment>
<feature type="active site" description="Proton donor" evidence="2">
    <location>
        <position position="50"/>
    </location>
</feature>
<keyword evidence="3" id="KW-0436">Ligase</keyword>
<proteinExistence type="inferred from homology"/>
<dbReference type="Proteomes" id="UP000197065">
    <property type="component" value="Unassembled WGS sequence"/>
</dbReference>
<dbReference type="RefSeq" id="WP_207761962.1">
    <property type="nucleotide sequence ID" value="NZ_FYEH01000004.1"/>
</dbReference>
<evidence type="ECO:0000256" key="2">
    <source>
        <dbReference type="HAMAP-Rule" id="MF_01940"/>
    </source>
</evidence>
<dbReference type="InterPro" id="IPR004175">
    <property type="entry name" value="RNA_CPDase"/>
</dbReference>
<dbReference type="InterPro" id="IPR009097">
    <property type="entry name" value="Cyclic_Pdiesterase"/>
</dbReference>
<dbReference type="GO" id="GO:0008664">
    <property type="term" value="F:RNA 2',3'-cyclic 3'-phosphodiesterase activity"/>
    <property type="evidence" value="ECO:0007669"/>
    <property type="project" value="UniProtKB-EC"/>
</dbReference>
<dbReference type="Gene3D" id="3.90.1140.10">
    <property type="entry name" value="Cyclic phosphodiesterase"/>
    <property type="match status" value="1"/>
</dbReference>
<name>A0A212QWV0_9PROT</name>
<reference evidence="3 4" key="1">
    <citation type="submission" date="2017-06" db="EMBL/GenBank/DDBJ databases">
        <authorList>
            <person name="Kim H.J."/>
            <person name="Triplett B.A."/>
        </authorList>
    </citation>
    <scope>NUCLEOTIDE SEQUENCE [LARGE SCALE GENOMIC DNA]</scope>
    <source>
        <strain evidence="3 4">B29T1</strain>
    </source>
</reference>
<accession>A0A212QWV0</accession>
<dbReference type="AlphaFoldDB" id="A0A212QWV0"/>
<dbReference type="GO" id="GO:0016874">
    <property type="term" value="F:ligase activity"/>
    <property type="evidence" value="ECO:0007669"/>
    <property type="project" value="UniProtKB-KW"/>
</dbReference>
<dbReference type="HAMAP" id="MF_01940">
    <property type="entry name" value="RNA_CPDase"/>
    <property type="match status" value="1"/>
</dbReference>
<dbReference type="GO" id="GO:0004113">
    <property type="term" value="F:2',3'-cyclic-nucleotide 3'-phosphodiesterase activity"/>
    <property type="evidence" value="ECO:0007669"/>
    <property type="project" value="InterPro"/>
</dbReference>
<feature type="short sequence motif" description="HXTX 2" evidence="2">
    <location>
        <begin position="136"/>
        <end position="139"/>
    </location>
</feature>
<evidence type="ECO:0000313" key="3">
    <source>
        <dbReference type="EMBL" id="SNB64214.1"/>
    </source>
</evidence>
<dbReference type="PANTHER" id="PTHR35561">
    <property type="entry name" value="RNA 2',3'-CYCLIC PHOSPHODIESTERASE"/>
    <property type="match status" value="1"/>
</dbReference>
<keyword evidence="1 2" id="KW-0378">Hydrolase</keyword>
<organism evidence="3 4">
    <name type="scientific">Arboricoccus pini</name>
    <dbReference type="NCBI Taxonomy" id="1963835"/>
    <lineage>
        <taxon>Bacteria</taxon>
        <taxon>Pseudomonadati</taxon>
        <taxon>Pseudomonadota</taxon>
        <taxon>Alphaproteobacteria</taxon>
        <taxon>Geminicoccales</taxon>
        <taxon>Geminicoccaceae</taxon>
        <taxon>Arboricoccus</taxon>
    </lineage>
</organism>
<dbReference type="NCBIfam" id="TIGR02258">
    <property type="entry name" value="2_5_ligase"/>
    <property type="match status" value="1"/>
</dbReference>
<feature type="active site" description="Proton acceptor" evidence="2">
    <location>
        <position position="136"/>
    </location>
</feature>
<evidence type="ECO:0000256" key="1">
    <source>
        <dbReference type="ARBA" id="ARBA00022801"/>
    </source>
</evidence>
<gene>
    <name evidence="3" type="ORF">SAMN07250955_10451</name>
</gene>
<feature type="short sequence motif" description="HXTX 1" evidence="2">
    <location>
        <begin position="50"/>
        <end position="53"/>
    </location>
</feature>
<dbReference type="SUPFAM" id="SSF55144">
    <property type="entry name" value="LigT-like"/>
    <property type="match status" value="1"/>
</dbReference>
<dbReference type="Pfam" id="PF13563">
    <property type="entry name" value="2_5_RNA_ligase2"/>
    <property type="match status" value="1"/>
</dbReference>
<evidence type="ECO:0000313" key="4">
    <source>
        <dbReference type="Proteomes" id="UP000197065"/>
    </source>
</evidence>
<keyword evidence="4" id="KW-1185">Reference proteome</keyword>
<dbReference type="PANTHER" id="PTHR35561:SF1">
    <property type="entry name" value="RNA 2',3'-CYCLIC PHOSPHODIESTERASE"/>
    <property type="match status" value="1"/>
</dbReference>
<sequence length="201" mass="22572">MQPKAMNLQPEKAMPRLFIALPMPEEAQVALEPLCVGLPGVHWTPVDDFHLTLRFIGEVDHATFYEIGEFLSSVVAPPFELRLAGLGVFPPRGLPHTLWAGLEEGCHQHLMALRRRIERVLREAGVPPERRNFVPHVTLGRLTSASPEPRFAAWFARRALFRSIAFPVSAFNLYSSQLRPEGALHLLEASYDFVSGVMERA</sequence>
<dbReference type="EMBL" id="FYEH01000004">
    <property type="protein sequence ID" value="SNB64214.1"/>
    <property type="molecule type" value="Genomic_DNA"/>
</dbReference>
<dbReference type="EC" id="3.1.4.58" evidence="2"/>